<proteinExistence type="predicted"/>
<organism evidence="1 2">
    <name type="scientific">Caerostris darwini</name>
    <dbReference type="NCBI Taxonomy" id="1538125"/>
    <lineage>
        <taxon>Eukaryota</taxon>
        <taxon>Metazoa</taxon>
        <taxon>Ecdysozoa</taxon>
        <taxon>Arthropoda</taxon>
        <taxon>Chelicerata</taxon>
        <taxon>Arachnida</taxon>
        <taxon>Araneae</taxon>
        <taxon>Araneomorphae</taxon>
        <taxon>Entelegynae</taxon>
        <taxon>Araneoidea</taxon>
        <taxon>Araneidae</taxon>
        <taxon>Caerostris</taxon>
    </lineage>
</organism>
<name>A0AAV4NZ08_9ARAC</name>
<dbReference type="AlphaFoldDB" id="A0AAV4NZ08"/>
<protein>
    <submittedName>
        <fullName evidence="1">Uncharacterized protein</fullName>
    </submittedName>
</protein>
<keyword evidence="2" id="KW-1185">Reference proteome</keyword>
<accession>A0AAV4NZ08</accession>
<evidence type="ECO:0000313" key="2">
    <source>
        <dbReference type="Proteomes" id="UP001054837"/>
    </source>
</evidence>
<reference evidence="1 2" key="1">
    <citation type="submission" date="2021-06" db="EMBL/GenBank/DDBJ databases">
        <title>Caerostris darwini draft genome.</title>
        <authorList>
            <person name="Kono N."/>
            <person name="Arakawa K."/>
        </authorList>
    </citation>
    <scope>NUCLEOTIDE SEQUENCE [LARGE SCALE GENOMIC DNA]</scope>
</reference>
<dbReference type="Proteomes" id="UP001054837">
    <property type="component" value="Unassembled WGS sequence"/>
</dbReference>
<comment type="caution">
    <text evidence="1">The sequence shown here is derived from an EMBL/GenBank/DDBJ whole genome shotgun (WGS) entry which is preliminary data.</text>
</comment>
<sequence>MHGSNAHAHESNGSSAFREMIHRMSQEEGAYVLKLVYLRQYASGCQCLVSCSARAMEDSCLTGRILWFCAIFLFWHQIKDSQVTIVSSNWPFTEKPIY</sequence>
<gene>
    <name evidence="1" type="ORF">CDAR_494581</name>
</gene>
<evidence type="ECO:0000313" key="1">
    <source>
        <dbReference type="EMBL" id="GIX90001.1"/>
    </source>
</evidence>
<dbReference type="EMBL" id="BPLQ01002210">
    <property type="protein sequence ID" value="GIX90001.1"/>
    <property type="molecule type" value="Genomic_DNA"/>
</dbReference>